<dbReference type="EMBL" id="LUTY01001734">
    <property type="protein sequence ID" value="OAD21296.1"/>
    <property type="molecule type" value="Genomic_DNA"/>
</dbReference>
<evidence type="ECO:0000313" key="2">
    <source>
        <dbReference type="EMBL" id="OAD21296.1"/>
    </source>
</evidence>
<organism evidence="2 3">
    <name type="scientific">Candidatus Thiomargarita nelsonii</name>
    <dbReference type="NCBI Taxonomy" id="1003181"/>
    <lineage>
        <taxon>Bacteria</taxon>
        <taxon>Pseudomonadati</taxon>
        <taxon>Pseudomonadota</taxon>
        <taxon>Gammaproteobacteria</taxon>
        <taxon>Thiotrichales</taxon>
        <taxon>Thiotrichaceae</taxon>
        <taxon>Thiomargarita</taxon>
    </lineage>
</organism>
<evidence type="ECO:0000313" key="3">
    <source>
        <dbReference type="Proteomes" id="UP000076962"/>
    </source>
</evidence>
<dbReference type="SUPFAM" id="SSF50341">
    <property type="entry name" value="CheW-like"/>
    <property type="match status" value="1"/>
</dbReference>
<dbReference type="Proteomes" id="UP000076962">
    <property type="component" value="Unassembled WGS sequence"/>
</dbReference>
<proteinExistence type="predicted"/>
<name>A0A176S025_9GAMM</name>
<dbReference type="AlphaFoldDB" id="A0A176S025"/>
<keyword evidence="3" id="KW-1185">Reference proteome</keyword>
<protein>
    <submittedName>
        <fullName evidence="2">Chemotaxis-related protein</fullName>
    </submittedName>
</protein>
<reference evidence="2 3" key="1">
    <citation type="submission" date="2016-05" db="EMBL/GenBank/DDBJ databases">
        <title>Single-cell genome of chain-forming Candidatus Thiomargarita nelsonii and comparison to other large sulfur-oxidizing bacteria.</title>
        <authorList>
            <person name="Winkel M."/>
            <person name="Salman V."/>
            <person name="Woyke T."/>
            <person name="Schulz-Vogt H."/>
            <person name="Richter M."/>
            <person name="Flood B."/>
            <person name="Bailey J."/>
            <person name="Amann R."/>
            <person name="Mussmann M."/>
        </authorList>
    </citation>
    <scope>NUCLEOTIDE SEQUENCE [LARGE SCALE GENOMIC DNA]</scope>
    <source>
        <strain evidence="2 3">THI036</strain>
    </source>
</reference>
<accession>A0A176S025</accession>
<dbReference type="InterPro" id="IPR002545">
    <property type="entry name" value="CheW-lke_dom"/>
</dbReference>
<dbReference type="PROSITE" id="PS50851">
    <property type="entry name" value="CHEW"/>
    <property type="match status" value="1"/>
</dbReference>
<comment type="caution">
    <text evidence="2">The sequence shown here is derived from an EMBL/GenBank/DDBJ whole genome shotgun (WGS) entry which is preliminary data.</text>
</comment>
<gene>
    <name evidence="2" type="ORF">THIOM_002941</name>
</gene>
<dbReference type="GO" id="GO:0007165">
    <property type="term" value="P:signal transduction"/>
    <property type="evidence" value="ECO:0007669"/>
    <property type="project" value="InterPro"/>
</dbReference>
<dbReference type="Gene3D" id="2.40.50.180">
    <property type="entry name" value="CheA-289, Domain 4"/>
    <property type="match status" value="1"/>
</dbReference>
<feature type="domain" description="CheW-like" evidence="1">
    <location>
        <begin position="7"/>
        <end position="150"/>
    </location>
</feature>
<sequence length="163" mass="18190">MLNNHATVRCLLVPIGAGQILIPSAVVAEVSPYSEPESVSDKQPNWMLGIINWRHQRVPLLSIEEALSLPVVSSVKKYHTVILYGLESTQTMPFYAFISSDVPRTLTVTEETLSNPSANVRTGVVFKVKVDKNETAWLPDLSYLENMLKEFLVFSQANKQTSK</sequence>
<evidence type="ECO:0000259" key="1">
    <source>
        <dbReference type="PROSITE" id="PS50851"/>
    </source>
</evidence>
<dbReference type="InterPro" id="IPR036061">
    <property type="entry name" value="CheW-like_dom_sf"/>
</dbReference>
<dbReference type="Pfam" id="PF01584">
    <property type="entry name" value="CheW"/>
    <property type="match status" value="1"/>
</dbReference>
<dbReference type="GO" id="GO:0006935">
    <property type="term" value="P:chemotaxis"/>
    <property type="evidence" value="ECO:0007669"/>
    <property type="project" value="InterPro"/>
</dbReference>